<evidence type="ECO:0000256" key="4">
    <source>
        <dbReference type="ARBA" id="ARBA00023040"/>
    </source>
</evidence>
<protein>
    <submittedName>
        <fullName evidence="11">DgyrCDS13068</fullName>
    </submittedName>
</protein>
<evidence type="ECO:0000256" key="2">
    <source>
        <dbReference type="ARBA" id="ARBA00022692"/>
    </source>
</evidence>
<feature type="transmembrane region" description="Helical" evidence="9">
    <location>
        <begin position="290"/>
        <end position="312"/>
    </location>
</feature>
<keyword evidence="12" id="KW-1185">Reference proteome</keyword>
<organism evidence="11 12">
    <name type="scientific">Dimorphilus gyrociliatus</name>
    <dbReference type="NCBI Taxonomy" id="2664684"/>
    <lineage>
        <taxon>Eukaryota</taxon>
        <taxon>Metazoa</taxon>
        <taxon>Spiralia</taxon>
        <taxon>Lophotrochozoa</taxon>
        <taxon>Annelida</taxon>
        <taxon>Polychaeta</taxon>
        <taxon>Polychaeta incertae sedis</taxon>
        <taxon>Dinophilidae</taxon>
        <taxon>Dimorphilus</taxon>
    </lineage>
</organism>
<evidence type="ECO:0000256" key="3">
    <source>
        <dbReference type="ARBA" id="ARBA00022989"/>
    </source>
</evidence>
<dbReference type="PROSITE" id="PS00237">
    <property type="entry name" value="G_PROTEIN_RECEP_F1_1"/>
    <property type="match status" value="1"/>
</dbReference>
<evidence type="ECO:0000256" key="9">
    <source>
        <dbReference type="SAM" id="Phobius"/>
    </source>
</evidence>
<dbReference type="InterPro" id="IPR017452">
    <property type="entry name" value="GPCR_Rhodpsn_7TM"/>
</dbReference>
<evidence type="ECO:0000259" key="10">
    <source>
        <dbReference type="PROSITE" id="PS50262"/>
    </source>
</evidence>
<dbReference type="GO" id="GO:0016020">
    <property type="term" value="C:membrane"/>
    <property type="evidence" value="ECO:0007669"/>
    <property type="project" value="UniProtKB-SubCell"/>
</dbReference>
<evidence type="ECO:0000313" key="12">
    <source>
        <dbReference type="Proteomes" id="UP000549394"/>
    </source>
</evidence>
<evidence type="ECO:0000256" key="6">
    <source>
        <dbReference type="ARBA" id="ARBA00023170"/>
    </source>
</evidence>
<comment type="subcellular location">
    <subcellularLocation>
        <location evidence="1">Membrane</location>
        <topology evidence="1">Multi-pass membrane protein</topology>
    </subcellularLocation>
</comment>
<dbReference type="EMBL" id="CAJFCJ010000023">
    <property type="protein sequence ID" value="CAD5124806.1"/>
    <property type="molecule type" value="Genomic_DNA"/>
</dbReference>
<evidence type="ECO:0000256" key="5">
    <source>
        <dbReference type="ARBA" id="ARBA00023136"/>
    </source>
</evidence>
<reference evidence="11 12" key="1">
    <citation type="submission" date="2020-08" db="EMBL/GenBank/DDBJ databases">
        <authorList>
            <person name="Hejnol A."/>
        </authorList>
    </citation>
    <scope>NUCLEOTIDE SEQUENCE [LARGE SCALE GENOMIC DNA]</scope>
</reference>
<dbReference type="Gene3D" id="1.20.1070.10">
    <property type="entry name" value="Rhodopsin 7-helix transmembrane proteins"/>
    <property type="match status" value="1"/>
</dbReference>
<dbReference type="PROSITE" id="PS50262">
    <property type="entry name" value="G_PROTEIN_RECEP_F1_2"/>
    <property type="match status" value="1"/>
</dbReference>
<keyword evidence="7 8" id="KW-0807">Transducer</keyword>
<feature type="transmembrane region" description="Helical" evidence="9">
    <location>
        <begin position="12"/>
        <end position="38"/>
    </location>
</feature>
<name>A0A7I8W9L6_9ANNE</name>
<dbReference type="Pfam" id="PF00001">
    <property type="entry name" value="7tm_1"/>
    <property type="match status" value="1"/>
</dbReference>
<feature type="transmembrane region" description="Helical" evidence="9">
    <location>
        <begin position="131"/>
        <end position="151"/>
    </location>
</feature>
<proteinExistence type="inferred from homology"/>
<evidence type="ECO:0000313" key="11">
    <source>
        <dbReference type="EMBL" id="CAD5124806.1"/>
    </source>
</evidence>
<dbReference type="InterPro" id="IPR000276">
    <property type="entry name" value="GPCR_Rhodpsn"/>
</dbReference>
<feature type="transmembrane region" description="Helical" evidence="9">
    <location>
        <begin position="177"/>
        <end position="203"/>
    </location>
</feature>
<feature type="transmembrane region" description="Helical" evidence="9">
    <location>
        <begin position="50"/>
        <end position="69"/>
    </location>
</feature>
<comment type="similarity">
    <text evidence="8">Belongs to the G-protein coupled receptor 1 family.</text>
</comment>
<dbReference type="CDD" id="cd00637">
    <property type="entry name" value="7tm_classA_rhodopsin-like"/>
    <property type="match status" value="1"/>
</dbReference>
<dbReference type="Proteomes" id="UP000549394">
    <property type="component" value="Unassembled WGS sequence"/>
</dbReference>
<dbReference type="InterPro" id="IPR050125">
    <property type="entry name" value="GPCR_opsins"/>
</dbReference>
<evidence type="ECO:0000256" key="8">
    <source>
        <dbReference type="RuleBase" id="RU000688"/>
    </source>
</evidence>
<keyword evidence="2 8" id="KW-0812">Transmembrane</keyword>
<feature type="domain" description="G-protein coupled receptors family 1 profile" evidence="10">
    <location>
        <begin position="29"/>
        <end position="310"/>
    </location>
</feature>
<gene>
    <name evidence="11" type="ORF">DGYR_LOCUS12292</name>
</gene>
<keyword evidence="4 8" id="KW-0297">G-protein coupled receptor</keyword>
<dbReference type="FunFam" id="1.20.1070.10:FF:000345">
    <property type="entry name" value="40S ribosomal protein S27"/>
    <property type="match status" value="1"/>
</dbReference>
<sequence length="354" mass="40461">MMGEHIGLTPSVLVYAILLIISTLVGNLGNCCVLGAVFCDKRLRTESNVFIVNLAIADLCVTCFVDPMSVAGVFLKDSYFLERPILCHAIGSICLISCVCSLWSIGAISLNRYVRICKSNNYNKLFSWRLTYFYTFCIWFFALMLDVPNFADWGDHTYDMKTLACSYDRLASYSYTVFFIMMFVSLPLLTVLFCNINIFLIVLKSKRRVRLRDPNIKEGKTMTSYFTDNSQTQTSNSELEKLQRKKAQRAFKNDIKLARTLLIVFIVFCFSWAPYALICLIDRYDKAPHAAYYYSVLFAHASSSTNSILYAVTNKLFRNGYMLFLQNLRQMLKLSKNRVAIVNNISESVTQKGS</sequence>
<dbReference type="PRINTS" id="PR00237">
    <property type="entry name" value="GPCRRHODOPSN"/>
</dbReference>
<feature type="transmembrane region" description="Helical" evidence="9">
    <location>
        <begin position="257"/>
        <end position="278"/>
    </location>
</feature>
<dbReference type="PANTHER" id="PTHR24240">
    <property type="entry name" value="OPSIN"/>
    <property type="match status" value="1"/>
</dbReference>
<keyword evidence="6 8" id="KW-0675">Receptor</keyword>
<evidence type="ECO:0000256" key="1">
    <source>
        <dbReference type="ARBA" id="ARBA00004141"/>
    </source>
</evidence>
<evidence type="ECO:0000256" key="7">
    <source>
        <dbReference type="ARBA" id="ARBA00023224"/>
    </source>
</evidence>
<comment type="caution">
    <text evidence="11">The sequence shown here is derived from an EMBL/GenBank/DDBJ whole genome shotgun (WGS) entry which is preliminary data.</text>
</comment>
<dbReference type="GO" id="GO:0004930">
    <property type="term" value="F:G protein-coupled receptor activity"/>
    <property type="evidence" value="ECO:0007669"/>
    <property type="project" value="UniProtKB-KW"/>
</dbReference>
<dbReference type="OrthoDB" id="10044919at2759"/>
<dbReference type="SMART" id="SM01381">
    <property type="entry name" value="7TM_GPCR_Srsx"/>
    <property type="match status" value="1"/>
</dbReference>
<feature type="transmembrane region" description="Helical" evidence="9">
    <location>
        <begin position="89"/>
        <end position="110"/>
    </location>
</feature>
<keyword evidence="5 9" id="KW-0472">Membrane</keyword>
<dbReference type="SUPFAM" id="SSF81321">
    <property type="entry name" value="Family A G protein-coupled receptor-like"/>
    <property type="match status" value="1"/>
</dbReference>
<dbReference type="AlphaFoldDB" id="A0A7I8W9L6"/>
<keyword evidence="3 9" id="KW-1133">Transmembrane helix</keyword>
<accession>A0A7I8W9L6</accession>